<accession>A0A2K9EY69</accession>
<dbReference type="GO" id="GO:0030638">
    <property type="term" value="P:polyketide metabolic process"/>
    <property type="evidence" value="ECO:0007669"/>
    <property type="project" value="InterPro"/>
</dbReference>
<dbReference type="InterPro" id="IPR009959">
    <property type="entry name" value="Cyclase_SnoaL-like"/>
</dbReference>
<dbReference type="EMBL" id="CP025408">
    <property type="protein sequence ID" value="AUH34254.1"/>
    <property type="molecule type" value="Genomic_DNA"/>
</dbReference>
<dbReference type="Gene3D" id="3.10.450.50">
    <property type="match status" value="1"/>
</dbReference>
<dbReference type="PANTHER" id="PTHR38436:SF1">
    <property type="entry name" value="ESTER CYCLASE"/>
    <property type="match status" value="1"/>
</dbReference>
<dbReference type="KEGG" id="paro:CUV01_13425"/>
<evidence type="ECO:0000313" key="1">
    <source>
        <dbReference type="EMBL" id="AUH34254.1"/>
    </source>
</evidence>
<dbReference type="OrthoDB" id="129343at2"/>
<gene>
    <name evidence="1" type="ORF">CUV01_13425</name>
</gene>
<keyword evidence="2" id="KW-1185">Reference proteome</keyword>
<dbReference type="Pfam" id="PF07366">
    <property type="entry name" value="SnoaL"/>
    <property type="match status" value="1"/>
</dbReference>
<evidence type="ECO:0000313" key="2">
    <source>
        <dbReference type="Proteomes" id="UP000233742"/>
    </source>
</evidence>
<dbReference type="InterPro" id="IPR032710">
    <property type="entry name" value="NTF2-like_dom_sf"/>
</dbReference>
<dbReference type="SUPFAM" id="SSF54427">
    <property type="entry name" value="NTF2-like"/>
    <property type="match status" value="1"/>
</dbReference>
<dbReference type="PANTHER" id="PTHR38436">
    <property type="entry name" value="POLYKETIDE CYCLASE SNOAL-LIKE DOMAIN"/>
    <property type="match status" value="1"/>
</dbReference>
<reference evidence="1 2" key="1">
    <citation type="submission" date="2017-12" db="EMBL/GenBank/DDBJ databases">
        <authorList>
            <person name="Hurst M.R.H."/>
        </authorList>
    </citation>
    <scope>NUCLEOTIDE SEQUENCE [LARGE SCALE GENOMIC DNA]</scope>
    <source>
        <strain evidence="1 2">BM15</strain>
    </source>
</reference>
<organism evidence="1 2">
    <name type="scientific">Paracoccus tegillarcae</name>
    <dbReference type="NCBI Taxonomy" id="1529068"/>
    <lineage>
        <taxon>Bacteria</taxon>
        <taxon>Pseudomonadati</taxon>
        <taxon>Pseudomonadota</taxon>
        <taxon>Alphaproteobacteria</taxon>
        <taxon>Rhodobacterales</taxon>
        <taxon>Paracoccaceae</taxon>
        <taxon>Paracoccus</taxon>
    </lineage>
</organism>
<dbReference type="AlphaFoldDB" id="A0A2K9EY69"/>
<proteinExistence type="predicted"/>
<protein>
    <submittedName>
        <fullName evidence="1">Polyketide cyclase</fullName>
    </submittedName>
</protein>
<name>A0A2K9EY69_9RHOB</name>
<dbReference type="Proteomes" id="UP000233742">
    <property type="component" value="Chromosome"/>
</dbReference>
<sequence length="168" mass="19035">MTPEEHARATRQVITRMEAALAANSDDMAAHFHEEFRWMGNYGCGFKPDLAAFRAHWQLPLRAAFSDREYKTERFVCEGDWASCFGHIEATHSGEFMGIAATGKRVKIPYMDFWKVEDGRIRDNWVSVDFASVLAQLGRDVFAGEGWEAYDRGDRTAPRPQKVAANGN</sequence>
<dbReference type="RefSeq" id="WP_101460916.1">
    <property type="nucleotide sequence ID" value="NZ_CP025408.1"/>
</dbReference>